<keyword evidence="3" id="KW-1185">Reference proteome</keyword>
<keyword evidence="1" id="KW-0472">Membrane</keyword>
<sequence length="223" mass="23408">MTDLEALRGVLAEPPPVEFSAVDLADVMRRGRRRRRLRRLSAAAATVVVLVGVVVGAQLLRTPGAPAVTTLAVTAAQPERRAAAPIGEVVGTKIEDPEGEVVLFFERAPAGPDSSPYQLVLGHRKGDGITAELATGSRSSAPGFHALTAGRPGRDLPLYGYYTGPATRITAEVGGLMYGAEAQHVEALAVTVFWFPRRDTTVLGGIVTLPMNAYSAAGDSLPK</sequence>
<evidence type="ECO:0000313" key="3">
    <source>
        <dbReference type="Proteomes" id="UP001236014"/>
    </source>
</evidence>
<reference evidence="2 3" key="1">
    <citation type="submission" date="2023-06" db="EMBL/GenBank/DDBJ databases">
        <authorList>
            <person name="Oyuntsetseg B."/>
            <person name="Kim S.B."/>
        </authorList>
    </citation>
    <scope>NUCLEOTIDE SEQUENCE [LARGE SCALE GENOMIC DNA]</scope>
    <source>
        <strain evidence="2 3">2-15</strain>
    </source>
</reference>
<protein>
    <submittedName>
        <fullName evidence="2">Uncharacterized protein</fullName>
    </submittedName>
</protein>
<feature type="transmembrane region" description="Helical" evidence="1">
    <location>
        <begin position="40"/>
        <end position="60"/>
    </location>
</feature>
<dbReference type="AlphaFoldDB" id="A0A9Y2IDP4"/>
<dbReference type="RefSeq" id="WP_285967216.1">
    <property type="nucleotide sequence ID" value="NZ_CP127294.1"/>
</dbReference>
<evidence type="ECO:0000256" key="1">
    <source>
        <dbReference type="SAM" id="Phobius"/>
    </source>
</evidence>
<dbReference type="KEGG" id="acab:QRX50_34075"/>
<accession>A0A9Y2IDP4</accession>
<organism evidence="2 3">
    <name type="scientific">Amycolatopsis carbonis</name>
    <dbReference type="NCBI Taxonomy" id="715471"/>
    <lineage>
        <taxon>Bacteria</taxon>
        <taxon>Bacillati</taxon>
        <taxon>Actinomycetota</taxon>
        <taxon>Actinomycetes</taxon>
        <taxon>Pseudonocardiales</taxon>
        <taxon>Pseudonocardiaceae</taxon>
        <taxon>Amycolatopsis</taxon>
    </lineage>
</organism>
<keyword evidence="1" id="KW-1133">Transmembrane helix</keyword>
<dbReference type="Proteomes" id="UP001236014">
    <property type="component" value="Chromosome"/>
</dbReference>
<dbReference type="EMBL" id="CP127294">
    <property type="protein sequence ID" value="WIX76468.1"/>
    <property type="molecule type" value="Genomic_DNA"/>
</dbReference>
<proteinExistence type="predicted"/>
<gene>
    <name evidence="2" type="ORF">QRX50_34075</name>
</gene>
<name>A0A9Y2IDP4_9PSEU</name>
<keyword evidence="1" id="KW-0812">Transmembrane</keyword>
<evidence type="ECO:0000313" key="2">
    <source>
        <dbReference type="EMBL" id="WIX76468.1"/>
    </source>
</evidence>